<name>A0A1F5T1A4_9BACT</name>
<dbReference type="Pfam" id="PF13624">
    <property type="entry name" value="SurA_N_3"/>
    <property type="match status" value="1"/>
</dbReference>
<dbReference type="Proteomes" id="UP000179001">
    <property type="component" value="Unassembled WGS sequence"/>
</dbReference>
<dbReference type="InterPro" id="IPR050245">
    <property type="entry name" value="PrsA_foldase"/>
</dbReference>
<keyword evidence="2" id="KW-1133">Transmembrane helix</keyword>
<keyword evidence="2" id="KW-0812">Transmembrane</keyword>
<dbReference type="InterPro" id="IPR000297">
    <property type="entry name" value="PPIase_PpiC"/>
</dbReference>
<dbReference type="InterPro" id="IPR046357">
    <property type="entry name" value="PPIase_dom_sf"/>
</dbReference>
<dbReference type="Pfam" id="PF00639">
    <property type="entry name" value="Rotamase"/>
    <property type="match status" value="1"/>
</dbReference>
<dbReference type="STRING" id="1798002.A2478_02680"/>
<feature type="transmembrane region" description="Helical" evidence="2">
    <location>
        <begin position="27"/>
        <end position="50"/>
    </location>
</feature>
<reference evidence="4 5" key="1">
    <citation type="journal article" date="2016" name="Nat. Commun.">
        <title>Thousands of microbial genomes shed light on interconnected biogeochemical processes in an aquifer system.</title>
        <authorList>
            <person name="Anantharaman K."/>
            <person name="Brown C.T."/>
            <person name="Hug L.A."/>
            <person name="Sharon I."/>
            <person name="Castelle C.J."/>
            <person name="Probst A.J."/>
            <person name="Thomas B.C."/>
            <person name="Singh A."/>
            <person name="Wilkins M.J."/>
            <person name="Karaoz U."/>
            <person name="Brodie E.L."/>
            <person name="Williams K.H."/>
            <person name="Hubbard S.S."/>
            <person name="Banfield J.F."/>
        </authorList>
    </citation>
    <scope>NUCLEOTIDE SEQUENCE [LARGE SCALE GENOMIC DNA]</scope>
</reference>
<comment type="caution">
    <text evidence="4">The sequence shown here is derived from an EMBL/GenBank/DDBJ whole genome shotgun (WGS) entry which is preliminary data.</text>
</comment>
<evidence type="ECO:0000313" key="5">
    <source>
        <dbReference type="Proteomes" id="UP000179001"/>
    </source>
</evidence>
<evidence type="ECO:0000256" key="1">
    <source>
        <dbReference type="PROSITE-ProRule" id="PRU00278"/>
    </source>
</evidence>
<dbReference type="EMBL" id="MFGJ01000005">
    <property type="protein sequence ID" value="OGF32513.1"/>
    <property type="molecule type" value="Genomic_DNA"/>
</dbReference>
<evidence type="ECO:0000256" key="2">
    <source>
        <dbReference type="SAM" id="Phobius"/>
    </source>
</evidence>
<organism evidence="4 5">
    <name type="scientific">Candidatus Falkowbacteria bacterium RIFOXYC2_FULL_36_12</name>
    <dbReference type="NCBI Taxonomy" id="1798002"/>
    <lineage>
        <taxon>Bacteria</taxon>
        <taxon>Candidatus Falkowiibacteriota</taxon>
    </lineage>
</organism>
<dbReference type="AlphaFoldDB" id="A0A1F5T1A4"/>
<protein>
    <recommendedName>
        <fullName evidence="3">PpiC domain-containing protein</fullName>
    </recommendedName>
</protein>
<evidence type="ECO:0000313" key="4">
    <source>
        <dbReference type="EMBL" id="OGF32513.1"/>
    </source>
</evidence>
<proteinExistence type="predicted"/>
<dbReference type="InterPro" id="IPR023058">
    <property type="entry name" value="PPIase_PpiC_CS"/>
</dbReference>
<sequence length="322" mass="36736">MKYKNSGHFFWHQIGQKLKGVKNNKKLIIIIISVLVLFVFVSLSFGLLAYNKPMNSKFVNAVIRIVPYPAAIVDGKIIKLYDWQFEYAAWKKASDDSQTGVIDSQVKEDVLNKMIYDSIILKLAKKYKVTLNQADIDKEILTLADEQFEGSLDKLTEEIKNTFGWTLNDFEQRLIAPALYTQKLTETFASNEEAWQKALDEIHLIQADIDKAINFDVLAESRSDDTGSAVNGGELGWFGRGEMVPEFEEAAFSLEPGQISQPVRTEYGYHLILVEEVKKVEKDGVEVVDQVKARHILIRPESFEEVLKQTVDSVKVWHLIKF</sequence>
<dbReference type="PROSITE" id="PS01096">
    <property type="entry name" value="PPIC_PPIASE_1"/>
    <property type="match status" value="1"/>
</dbReference>
<gene>
    <name evidence="4" type="ORF">A2478_02680</name>
</gene>
<dbReference type="PROSITE" id="PS50198">
    <property type="entry name" value="PPIC_PPIASE_2"/>
    <property type="match status" value="1"/>
</dbReference>
<dbReference type="Gene3D" id="3.10.50.40">
    <property type="match status" value="1"/>
</dbReference>
<feature type="domain" description="PpiC" evidence="3">
    <location>
        <begin position="183"/>
        <end position="276"/>
    </location>
</feature>
<evidence type="ECO:0000259" key="3">
    <source>
        <dbReference type="PROSITE" id="PS50198"/>
    </source>
</evidence>
<dbReference type="InterPro" id="IPR027304">
    <property type="entry name" value="Trigger_fact/SurA_dom_sf"/>
</dbReference>
<dbReference type="SUPFAM" id="SSF54534">
    <property type="entry name" value="FKBP-like"/>
    <property type="match status" value="1"/>
</dbReference>
<keyword evidence="1" id="KW-0697">Rotamase</keyword>
<dbReference type="PANTHER" id="PTHR47245">
    <property type="entry name" value="PEPTIDYLPROLYL ISOMERASE"/>
    <property type="match status" value="1"/>
</dbReference>
<dbReference type="Gene3D" id="1.10.4030.10">
    <property type="entry name" value="Porin chaperone SurA, peptide-binding domain"/>
    <property type="match status" value="1"/>
</dbReference>
<keyword evidence="2" id="KW-0472">Membrane</keyword>
<keyword evidence="1" id="KW-0413">Isomerase</keyword>
<accession>A0A1F5T1A4</accession>
<dbReference type="GO" id="GO:0003755">
    <property type="term" value="F:peptidyl-prolyl cis-trans isomerase activity"/>
    <property type="evidence" value="ECO:0007669"/>
    <property type="project" value="UniProtKB-KW"/>
</dbReference>
<dbReference type="SUPFAM" id="SSF109998">
    <property type="entry name" value="Triger factor/SurA peptide-binding domain-like"/>
    <property type="match status" value="1"/>
</dbReference>
<dbReference type="PANTHER" id="PTHR47245:SF2">
    <property type="entry name" value="PEPTIDYL-PROLYL CIS-TRANS ISOMERASE HP_0175-RELATED"/>
    <property type="match status" value="1"/>
</dbReference>